<comment type="function">
    <text evidence="11">Catalyzes the transformation of pimelate into pimeloyl-CoA with concomitant hydrolysis of ATP to AMP.</text>
</comment>
<reference evidence="12" key="1">
    <citation type="submission" date="2019-11" db="EMBL/GenBank/DDBJ databases">
        <authorList>
            <person name="Feng L."/>
        </authorList>
    </citation>
    <scope>NUCLEOTIDE SEQUENCE</scope>
    <source>
        <strain evidence="12">VrattiLFYP33</strain>
    </source>
</reference>
<proteinExistence type="inferred from homology"/>
<dbReference type="EC" id="6.2.1.14" evidence="4 11"/>
<dbReference type="AlphaFoldDB" id="A0A6N3B072"/>
<evidence type="ECO:0000256" key="8">
    <source>
        <dbReference type="ARBA" id="ARBA00022840"/>
    </source>
</evidence>
<dbReference type="NCBIfam" id="NF002360">
    <property type="entry name" value="PRK01322.1"/>
    <property type="match status" value="1"/>
</dbReference>
<keyword evidence="8 11" id="KW-0067">ATP-binding</keyword>
<evidence type="ECO:0000256" key="4">
    <source>
        <dbReference type="ARBA" id="ARBA00012984"/>
    </source>
</evidence>
<evidence type="ECO:0000256" key="3">
    <source>
        <dbReference type="ARBA" id="ARBA00011738"/>
    </source>
</evidence>
<sequence length="252" mass="27747">MLYSIRMRSAKGGAHENGGHHISGAERILSKEELAQTASELVTRALTHSKGCADFIRITIDAIEDDDIVYKPALDVAITKADSVAEGLEAAYRLLETSGINREAIQKALFTLRSQPENMRGALICNAETGERMDDLGLRGVRVSRMAFADPADAIPHFEKQGHTGVHFEEALVLASKVLGYPDILGEFCVSDDPDYAVGYVSYGHTYHRLTPVKELGDQRGGRIFFVKPDTDLDSLRHYLEETTVLVTIETI</sequence>
<evidence type="ECO:0000256" key="1">
    <source>
        <dbReference type="ARBA" id="ARBA00001946"/>
    </source>
</evidence>
<evidence type="ECO:0000256" key="5">
    <source>
        <dbReference type="ARBA" id="ARBA00022598"/>
    </source>
</evidence>
<organism evidence="12">
    <name type="scientific">Veillonella ratti</name>
    <dbReference type="NCBI Taxonomy" id="103892"/>
    <lineage>
        <taxon>Bacteria</taxon>
        <taxon>Bacillati</taxon>
        <taxon>Bacillota</taxon>
        <taxon>Negativicutes</taxon>
        <taxon>Veillonellales</taxon>
        <taxon>Veillonellaceae</taxon>
        <taxon>Veillonella</taxon>
    </lineage>
</organism>
<evidence type="ECO:0000256" key="9">
    <source>
        <dbReference type="ARBA" id="ARBA00022842"/>
    </source>
</evidence>
<comment type="catalytic activity">
    <reaction evidence="10 11">
        <text>heptanedioate + ATP + CoA = 6-carboxyhexanoyl-CoA + AMP + diphosphate</text>
        <dbReference type="Rhea" id="RHEA:14781"/>
        <dbReference type="ChEBI" id="CHEBI:30616"/>
        <dbReference type="ChEBI" id="CHEBI:33019"/>
        <dbReference type="ChEBI" id="CHEBI:36165"/>
        <dbReference type="ChEBI" id="CHEBI:57287"/>
        <dbReference type="ChEBI" id="CHEBI:57360"/>
        <dbReference type="ChEBI" id="CHEBI:456215"/>
        <dbReference type="EC" id="6.2.1.14"/>
    </reaction>
</comment>
<evidence type="ECO:0000256" key="10">
    <source>
        <dbReference type="ARBA" id="ARBA00049553"/>
    </source>
</evidence>
<keyword evidence="6 11" id="KW-0547">Nucleotide-binding</keyword>
<dbReference type="GO" id="GO:0005524">
    <property type="term" value="F:ATP binding"/>
    <property type="evidence" value="ECO:0007669"/>
    <property type="project" value="UniProtKB-KW"/>
</dbReference>
<dbReference type="GO" id="GO:0042410">
    <property type="term" value="F:6-carboxyhexanoate-CoA ligase activity"/>
    <property type="evidence" value="ECO:0007669"/>
    <property type="project" value="UniProtKB-UniRule"/>
</dbReference>
<dbReference type="UniPathway" id="UPA00999">
    <property type="reaction ID" value="UER00351"/>
</dbReference>
<keyword evidence="9 11" id="KW-0460">Magnesium</keyword>
<protein>
    <recommendedName>
        <fullName evidence="4 11">6-carboxyhexanoate--CoA ligase</fullName>
        <ecNumber evidence="4 11">6.2.1.14</ecNumber>
    </recommendedName>
    <alternativeName>
        <fullName evidence="11">Pimeloyl-CoA synthase</fullName>
    </alternativeName>
</protein>
<keyword evidence="5 11" id="KW-0436">Ligase</keyword>
<evidence type="ECO:0000256" key="6">
    <source>
        <dbReference type="ARBA" id="ARBA00022741"/>
    </source>
</evidence>
<dbReference type="RefSeq" id="WP_156704557.1">
    <property type="nucleotide sequence ID" value="NZ_CACRUX010000041.1"/>
</dbReference>
<evidence type="ECO:0000256" key="2">
    <source>
        <dbReference type="ARBA" id="ARBA00005075"/>
    </source>
</evidence>
<accession>A0A6N3B072</accession>
<dbReference type="Pfam" id="PF03744">
    <property type="entry name" value="BioW"/>
    <property type="match status" value="1"/>
</dbReference>
<dbReference type="GO" id="GO:0000287">
    <property type="term" value="F:magnesium ion binding"/>
    <property type="evidence" value="ECO:0007669"/>
    <property type="project" value="UniProtKB-UniRule"/>
</dbReference>
<keyword evidence="7 11" id="KW-0093">Biotin biosynthesis</keyword>
<dbReference type="InterPro" id="IPR005499">
    <property type="entry name" value="BioW"/>
</dbReference>
<gene>
    <name evidence="11 12" type="primary">bioW</name>
    <name evidence="12" type="ORF">VRLFYP33_00921</name>
</gene>
<comment type="pathway">
    <text evidence="2 11">Metabolic intermediate metabolism; pimeloyl-CoA biosynthesis; pimeloyl-CoA from pimelate: step 1/1.</text>
</comment>
<dbReference type="EMBL" id="CACRUX010000041">
    <property type="protein sequence ID" value="VYT97281.1"/>
    <property type="molecule type" value="Genomic_DNA"/>
</dbReference>
<dbReference type="NCBIfam" id="TIGR01204">
    <property type="entry name" value="bioW"/>
    <property type="match status" value="1"/>
</dbReference>
<dbReference type="HAMAP" id="MF_00668">
    <property type="entry name" value="BioW"/>
    <property type="match status" value="1"/>
</dbReference>
<evidence type="ECO:0000313" key="12">
    <source>
        <dbReference type="EMBL" id="VYT97281.1"/>
    </source>
</evidence>
<dbReference type="GO" id="GO:0009102">
    <property type="term" value="P:biotin biosynthetic process"/>
    <property type="evidence" value="ECO:0007669"/>
    <property type="project" value="UniProtKB-UniRule"/>
</dbReference>
<comment type="subunit">
    <text evidence="3 11">Homodimer.</text>
</comment>
<comment type="cofactor">
    <cofactor evidence="1 11">
        <name>Mg(2+)</name>
        <dbReference type="ChEBI" id="CHEBI:18420"/>
    </cofactor>
</comment>
<evidence type="ECO:0000256" key="11">
    <source>
        <dbReference type="HAMAP-Rule" id="MF_00668"/>
    </source>
</evidence>
<comment type="similarity">
    <text evidence="11">Belongs to the BioW family.</text>
</comment>
<name>A0A6N3B072_9FIRM</name>
<evidence type="ECO:0000256" key="7">
    <source>
        <dbReference type="ARBA" id="ARBA00022756"/>
    </source>
</evidence>